<evidence type="ECO:0000313" key="1">
    <source>
        <dbReference type="EMBL" id="KAI2381981.1"/>
    </source>
</evidence>
<reference evidence="1" key="1">
    <citation type="journal article" date="2022" name="bioRxiv">
        <title>Population genetic analysis of Ophidiomyces ophidiicola, the causative agent of snake fungal disease, indicates recent introductions to the USA.</title>
        <authorList>
            <person name="Ladner J.T."/>
            <person name="Palmer J.M."/>
            <person name="Ettinger C.L."/>
            <person name="Stajich J.E."/>
            <person name="Farrell T.M."/>
            <person name="Glorioso B.M."/>
            <person name="Lawson B."/>
            <person name="Price S.J."/>
            <person name="Stengle A.G."/>
            <person name="Grear D.A."/>
            <person name="Lorch J.M."/>
        </authorList>
    </citation>
    <scope>NUCLEOTIDE SEQUENCE</scope>
    <source>
        <strain evidence="1">NWHC 24266-5</strain>
    </source>
</reference>
<comment type="caution">
    <text evidence="1">The sequence shown here is derived from an EMBL/GenBank/DDBJ whole genome shotgun (WGS) entry which is preliminary data.</text>
</comment>
<accession>A0ACB8UN43</accession>
<organism evidence="1">
    <name type="scientific">Ophidiomyces ophidiicola</name>
    <dbReference type="NCBI Taxonomy" id="1387563"/>
    <lineage>
        <taxon>Eukaryota</taxon>
        <taxon>Fungi</taxon>
        <taxon>Dikarya</taxon>
        <taxon>Ascomycota</taxon>
        <taxon>Pezizomycotina</taxon>
        <taxon>Eurotiomycetes</taxon>
        <taxon>Eurotiomycetidae</taxon>
        <taxon>Onygenales</taxon>
        <taxon>Onygenaceae</taxon>
        <taxon>Ophidiomyces</taxon>
    </lineage>
</organism>
<name>A0ACB8UN43_9EURO</name>
<protein>
    <submittedName>
        <fullName evidence="1">Uncharacterized protein</fullName>
    </submittedName>
</protein>
<dbReference type="EMBL" id="JALBCA010000153">
    <property type="protein sequence ID" value="KAI2381981.1"/>
    <property type="molecule type" value="Genomic_DNA"/>
</dbReference>
<sequence>MNDLAFTAFSDLPQIPVSGQLTSDEFDFAFSPDLLSGDDILVASPRFFRDPATPEPGHAADLTRPARMERHLSSLEKSVAGSHSYPVMGEDMHGTLYLPIQNATPLQPPPPSLHATRYASPSGSQGGDMSATGSLMSDQPWMVFSNQFPSTTPSPMVDNFQFSHIFSPASFSPTAAGSYCASECSVNPNDLQHVQQIHTPPPEKDFGAVCFGHPAHFDPQPSEQWPAFADPNSLLAYDNVPFDPDPAIDPLLAEHQHDQYEPEEVEVEPPRKRVKHERYTPEEEDFDSMLQVETPPGSPKRKSGSKLMMNTNKTRPAFSKPAKKQSTTKATTTTSSSSSSSPSSSASRKKTTQRQFPCVFAPYGCNLVFVSKNEWKRHVMSQHLQLGFFRCDVGKCNINNAADPSPSSSASSSLPSPGHLAGNSSTTPFNPTLRTPNDFNRKDLFTQHQRRMHTPWRVPSSPPHSSNAPSKDARAAFEASLEAVRTRCWIEQRQPPQFSRCTYCSAEFRGAGCWEARMEHVGKHCENGDEEEVGVLDVGLRDWAVREGVVREVRRGKWLLVPGQRGGRRGAAAAGGGGGGGMGGVVYFG</sequence>
<gene>
    <name evidence="1" type="ORF">LOY88_006431</name>
</gene>
<proteinExistence type="predicted"/>